<proteinExistence type="predicted"/>
<comment type="caution">
    <text evidence="1">The sequence shown here is derived from an EMBL/GenBank/DDBJ whole genome shotgun (WGS) entry which is preliminary data.</text>
</comment>
<name>A0AAW8J916_9GAMM</name>
<dbReference type="Proteomes" id="UP001243844">
    <property type="component" value="Unassembled WGS sequence"/>
</dbReference>
<organism evidence="1 2">
    <name type="scientific">Acinetobacter rudis</name>
    <dbReference type="NCBI Taxonomy" id="632955"/>
    <lineage>
        <taxon>Bacteria</taxon>
        <taxon>Pseudomonadati</taxon>
        <taxon>Pseudomonadota</taxon>
        <taxon>Gammaproteobacteria</taxon>
        <taxon>Moraxellales</taxon>
        <taxon>Moraxellaceae</taxon>
        <taxon>Acinetobacter</taxon>
    </lineage>
</organism>
<gene>
    <name evidence="1" type="ORF">RFH47_04895</name>
</gene>
<dbReference type="Gene3D" id="3.30.500.20">
    <property type="entry name" value="BH3703-like domains"/>
    <property type="match status" value="1"/>
</dbReference>
<evidence type="ECO:0000313" key="2">
    <source>
        <dbReference type="Proteomes" id="UP001243844"/>
    </source>
</evidence>
<dbReference type="EMBL" id="JAVIDL010000006">
    <property type="protein sequence ID" value="MDQ8935065.1"/>
    <property type="molecule type" value="Genomic_DNA"/>
</dbReference>
<evidence type="ECO:0000313" key="1">
    <source>
        <dbReference type="EMBL" id="MDQ8935065.1"/>
    </source>
</evidence>
<dbReference type="AlphaFoldDB" id="A0AAW8J916"/>
<accession>A0AAW8J916</accession>
<protein>
    <submittedName>
        <fullName evidence="1">Uncharacterized protein</fullName>
    </submittedName>
</protein>
<dbReference type="RefSeq" id="WP_308981092.1">
    <property type="nucleotide sequence ID" value="NZ_JAVIDL010000006.1"/>
</dbReference>
<reference evidence="1" key="1">
    <citation type="submission" date="2023-08" db="EMBL/GenBank/DDBJ databases">
        <title>Emergence of clinically-relevant ST2 carbapenem-resistant Acinetobacter baumannii strains in hospital sewages in Zhejiang, East of China.</title>
        <authorList>
            <person name="Kaichao C."/>
            <person name="Zhang R."/>
        </authorList>
    </citation>
    <scope>NUCLEOTIDE SEQUENCE</scope>
    <source>
        <strain evidence="1">M-RB-37</strain>
    </source>
</reference>
<sequence>MQSQFEILNEICRIFYQYSNKFDELTYVYRFNPDEEWVGTRLSTFLNKEKVSFGLSSQNKEAIDDLCSKLHDEMLSHTGGDWRKFILTIDENNEVKTQFIYEIQSCLDDD</sequence>